<sequence length="298" mass="33230">MAPIRVSAVIPTVGRPTIADAVMSALAQATPELLMEVVVSVDGTDSVASEIRKSLPSCVKVICSNRKSNGNSARNRGIQAATGSIIALLDDDDLWVKDKIRKQLAASPTDHDSWVTTSAVETFGNSVRELWPVRPPNKDEDIADYMMVREHIRSLPKWLQSSTWLGPREVFLRNPFDETLNIHQDIDWIVRNRNNVEIFYVPEALTLYRTGAGATMSSQSRITDSLKWVLQSDLELSARARHDFALCVSTVFSSRKGEVAKTIRAIRVLRQHGSPSICALTVYSFRILTALLNKMRQK</sequence>
<evidence type="ECO:0000313" key="3">
    <source>
        <dbReference type="Proteomes" id="UP000662986"/>
    </source>
</evidence>
<evidence type="ECO:0000259" key="1">
    <source>
        <dbReference type="Pfam" id="PF00535"/>
    </source>
</evidence>
<dbReference type="Pfam" id="PF00535">
    <property type="entry name" value="Glycos_transf_2"/>
    <property type="match status" value="1"/>
</dbReference>
<dbReference type="InterPro" id="IPR029044">
    <property type="entry name" value="Nucleotide-diphossugar_trans"/>
</dbReference>
<name>A0A974ZTJ7_9NOCA</name>
<dbReference type="EMBL" id="CP070619">
    <property type="protein sequence ID" value="QSE89739.1"/>
    <property type="molecule type" value="Genomic_DNA"/>
</dbReference>
<dbReference type="Proteomes" id="UP000662986">
    <property type="component" value="Chromosome"/>
</dbReference>
<protein>
    <submittedName>
        <fullName evidence="2">Glycosyltransferase family 2 protein</fullName>
    </submittedName>
</protein>
<dbReference type="PANTHER" id="PTHR22916">
    <property type="entry name" value="GLYCOSYLTRANSFERASE"/>
    <property type="match status" value="1"/>
</dbReference>
<gene>
    <name evidence="2" type="ORF">JWS13_14410</name>
</gene>
<dbReference type="Gene3D" id="3.90.550.10">
    <property type="entry name" value="Spore Coat Polysaccharide Biosynthesis Protein SpsA, Chain A"/>
    <property type="match status" value="1"/>
</dbReference>
<dbReference type="SUPFAM" id="SSF53448">
    <property type="entry name" value="Nucleotide-diphospho-sugar transferases"/>
    <property type="match status" value="1"/>
</dbReference>
<accession>A0A974ZTJ7</accession>
<reference evidence="2 3" key="2">
    <citation type="journal article" date="2022" name="Arch. Microbiol.">
        <title>Rhodococcus pseudokoreensis sp. nov. isolated from the rhizosphere of young M26 apple rootstocks.</title>
        <authorList>
            <person name="Kampfer P."/>
            <person name="Glaeser S.P."/>
            <person name="Blom J."/>
            <person name="Wolf J."/>
            <person name="Benning S."/>
            <person name="Schloter M."/>
            <person name="Neumann-Schaal M."/>
        </authorList>
    </citation>
    <scope>NUCLEOTIDE SEQUENCE [LARGE SCALE GENOMIC DNA]</scope>
    <source>
        <strain evidence="2 3">R79</strain>
    </source>
</reference>
<dbReference type="InterPro" id="IPR001173">
    <property type="entry name" value="Glyco_trans_2-like"/>
</dbReference>
<organism evidence="2 3">
    <name type="scientific">Rhodococcus pseudokoreensis</name>
    <dbReference type="NCBI Taxonomy" id="2811421"/>
    <lineage>
        <taxon>Bacteria</taxon>
        <taxon>Bacillati</taxon>
        <taxon>Actinomycetota</taxon>
        <taxon>Actinomycetes</taxon>
        <taxon>Mycobacteriales</taxon>
        <taxon>Nocardiaceae</taxon>
        <taxon>Rhodococcus</taxon>
    </lineage>
</organism>
<dbReference type="CDD" id="cd00761">
    <property type="entry name" value="Glyco_tranf_GTA_type"/>
    <property type="match status" value="1"/>
</dbReference>
<reference evidence="2 3" key="1">
    <citation type="journal article" date="2021" name="Microbiol. Resour. Announc.">
        <title>Complete Genome Sequences of Two Rhodococcus sp. Strains with Large and Linear Chromosomes, Isolated from Apple Rhizosphere.</title>
        <authorList>
            <person name="Benning S."/>
            <person name="Brugnone N."/>
            <person name="Siani R."/>
            <person name="Kublik S."/>
            <person name="Schloter M."/>
            <person name="Rad V."/>
        </authorList>
    </citation>
    <scope>NUCLEOTIDE SEQUENCE [LARGE SCALE GENOMIC DNA]</scope>
    <source>
        <strain evidence="2 3">R79</strain>
    </source>
</reference>
<dbReference type="PANTHER" id="PTHR22916:SF3">
    <property type="entry name" value="UDP-GLCNAC:BETAGAL BETA-1,3-N-ACETYLGLUCOSAMINYLTRANSFERASE-LIKE PROTEIN 1"/>
    <property type="match status" value="1"/>
</dbReference>
<dbReference type="RefSeq" id="WP_206006172.1">
    <property type="nucleotide sequence ID" value="NZ_CP070619.1"/>
</dbReference>
<evidence type="ECO:0000313" key="2">
    <source>
        <dbReference type="EMBL" id="QSE89739.1"/>
    </source>
</evidence>
<keyword evidence="3" id="KW-1185">Reference proteome</keyword>
<feature type="domain" description="Glycosyltransferase 2-like" evidence="1">
    <location>
        <begin position="7"/>
        <end position="132"/>
    </location>
</feature>
<proteinExistence type="predicted"/>